<dbReference type="Pfam" id="PF03961">
    <property type="entry name" value="FapA"/>
    <property type="match status" value="1"/>
</dbReference>
<dbReference type="PANTHER" id="PTHR38032">
    <property type="entry name" value="POLYMERASE-RELATED"/>
    <property type="match status" value="1"/>
</dbReference>
<organism evidence="2 3">
    <name type="scientific">Clostridium gelidum</name>
    <dbReference type="NCBI Taxonomy" id="704125"/>
    <lineage>
        <taxon>Bacteria</taxon>
        <taxon>Bacillati</taxon>
        <taxon>Bacillota</taxon>
        <taxon>Clostridia</taxon>
        <taxon>Eubacteriales</taxon>
        <taxon>Clostridiaceae</taxon>
        <taxon>Clostridium</taxon>
    </lineage>
</organism>
<dbReference type="Proteomes" id="UP000824633">
    <property type="component" value="Chromosome"/>
</dbReference>
<evidence type="ECO:0000313" key="3">
    <source>
        <dbReference type="Proteomes" id="UP000824633"/>
    </source>
</evidence>
<dbReference type="PANTHER" id="PTHR38032:SF1">
    <property type="entry name" value="RNA-BINDING PROTEIN KHPB N-TERMINAL DOMAIN-CONTAINING PROTEIN"/>
    <property type="match status" value="1"/>
</dbReference>
<name>A0ABM7TB88_9CLOT</name>
<evidence type="ECO:0000313" key="2">
    <source>
        <dbReference type="EMBL" id="BCZ46236.1"/>
    </source>
</evidence>
<dbReference type="InterPro" id="IPR038247">
    <property type="entry name" value="Jag_N_dom_sf"/>
</dbReference>
<dbReference type="EMBL" id="AP024849">
    <property type="protein sequence ID" value="BCZ46236.1"/>
    <property type="molecule type" value="Genomic_DNA"/>
</dbReference>
<feature type="domain" description="RNA-binding protein KhpB N-terminal" evidence="1">
    <location>
        <begin position="7"/>
        <end position="54"/>
    </location>
</feature>
<protein>
    <recommendedName>
        <fullName evidence="1">RNA-binding protein KhpB N-terminal domain-containing protein</fullName>
    </recommendedName>
</protein>
<dbReference type="InterPro" id="IPR005646">
    <property type="entry name" value="FapA"/>
</dbReference>
<evidence type="ECO:0000259" key="1">
    <source>
        <dbReference type="SMART" id="SM01245"/>
    </source>
</evidence>
<dbReference type="InterPro" id="IPR046866">
    <property type="entry name" value="FapA_N"/>
</dbReference>
<dbReference type="Pfam" id="PF20250">
    <property type="entry name" value="FapA_N"/>
    <property type="match status" value="1"/>
</dbReference>
<reference evidence="3" key="1">
    <citation type="submission" date="2021-07" db="EMBL/GenBank/DDBJ databases">
        <title>Complete genome sequencing of a Clostridium isolate.</title>
        <authorList>
            <person name="Ueki A."/>
            <person name="Tonouchi A."/>
        </authorList>
    </citation>
    <scope>NUCLEOTIDE SEQUENCE [LARGE SCALE GENOMIC DNA]</scope>
    <source>
        <strain evidence="3">C5S11</strain>
    </source>
</reference>
<accession>A0ABM7TB88</accession>
<sequence>MMMMNLMFSGKSLDECLENASKELNVTKDKIDYKIIKEKDSLMGKKVQIEVIGTEIDSSNSNDSLDDEVNQIGARVENGKIIVTENLKQENSESITIKPCTGIKIFINGNCCSENMKYPITEYDKIEYESDKTECSRNVTVSISKDKMEGYICIEYIPEYTYKLKDKPTYRNLALKAIKIPGEYPKKYTVTEIKELLRINKITDGIIYQKLIETCVLGGNENVLIAKGTIAIDDTISEVKILFDIGEKNIIDVNSKENIDYKNINYISNIEEGQVLAEIIPGVIGQDGKNVCGEILKKKAIRNRPIKIGEGCKIEGNKIIATKTGRPSSKNGVICVNNMYKIQDVDMKSGNIYFVGDVNISGNVKEGMTVKSGRLLTIGKNVDVATIIARDGINIRGNAIKSTILTGQVDMEKKLYLDKLNEYKDNIVKLISAVDKLNESSKGSRKISELVKILIESRYKNIPKLSLGIITHNICIDSESSELADFIRNKMMGLNILKISSLNDLEILKELIENEIDLLEDNLIISADINLPYCQDSIVKATGSIIISDKGEYVSTLTAFKDIIFIRADAVARGGTISARGNIKLGTVGSPAGVTTKLEVLKDGVITANIAYSNTIFCFGNRCKTLDTPGKNVKAYMKEDGEIVINKFVL</sequence>
<dbReference type="SMART" id="SM01245">
    <property type="entry name" value="Jag_N"/>
    <property type="match status" value="1"/>
</dbReference>
<dbReference type="Pfam" id="PF14804">
    <property type="entry name" value="Jag_N"/>
    <property type="match status" value="1"/>
</dbReference>
<keyword evidence="3" id="KW-1185">Reference proteome</keyword>
<dbReference type="Gene3D" id="3.30.30.80">
    <property type="entry name" value="probable RNA-binding protein from clostridium symbiosum atcc 14940"/>
    <property type="match status" value="1"/>
</dbReference>
<dbReference type="RefSeq" id="WP_224037745.1">
    <property type="nucleotide sequence ID" value="NZ_AP024849.1"/>
</dbReference>
<gene>
    <name evidence="2" type="ORF">psyc5s11_23030</name>
</gene>
<dbReference type="InterPro" id="IPR032782">
    <property type="entry name" value="KhpB_N"/>
</dbReference>
<proteinExistence type="predicted"/>
<dbReference type="InterPro" id="IPR046865">
    <property type="entry name" value="FapA_b_solenoid"/>
</dbReference>